<dbReference type="PANTHER" id="PTHR33392">
    <property type="entry name" value="POLYISOPRENYL-TEICHOIC ACID--PEPTIDOGLYCAN TEICHOIC ACID TRANSFERASE TAGU"/>
    <property type="match status" value="1"/>
</dbReference>
<comment type="caution">
    <text evidence="3">The sequence shown here is derived from an EMBL/GenBank/DDBJ whole genome shotgun (WGS) entry which is preliminary data.</text>
</comment>
<evidence type="ECO:0000313" key="4">
    <source>
        <dbReference type="Proteomes" id="UP000242972"/>
    </source>
</evidence>
<dbReference type="EMBL" id="PXYW01000007">
    <property type="protein sequence ID" value="PSR34753.1"/>
    <property type="molecule type" value="Genomic_DNA"/>
</dbReference>
<evidence type="ECO:0000259" key="2">
    <source>
        <dbReference type="Pfam" id="PF03816"/>
    </source>
</evidence>
<dbReference type="InterPro" id="IPR050922">
    <property type="entry name" value="LytR/CpsA/Psr_CW_biosynth"/>
</dbReference>
<dbReference type="AlphaFoldDB" id="A0A2T2XJT3"/>
<dbReference type="InterPro" id="IPR004474">
    <property type="entry name" value="LytR_CpsA_psr"/>
</dbReference>
<dbReference type="Pfam" id="PF03816">
    <property type="entry name" value="LytR_cpsA_psr"/>
    <property type="match status" value="1"/>
</dbReference>
<reference evidence="3 4" key="1">
    <citation type="journal article" date="2014" name="BMC Genomics">
        <title>Comparison of environmental and isolate Sulfobacillus genomes reveals diverse carbon, sulfur, nitrogen, and hydrogen metabolisms.</title>
        <authorList>
            <person name="Justice N.B."/>
            <person name="Norman A."/>
            <person name="Brown C.T."/>
            <person name="Singh A."/>
            <person name="Thomas B.C."/>
            <person name="Banfield J.F."/>
        </authorList>
    </citation>
    <scope>NUCLEOTIDE SEQUENCE [LARGE SCALE GENOMIC DNA]</scope>
    <source>
        <strain evidence="3">AMDSBA4</strain>
    </source>
</reference>
<dbReference type="Gene3D" id="3.40.630.190">
    <property type="entry name" value="LCP protein"/>
    <property type="match status" value="1"/>
</dbReference>
<name>A0A2T2XJT3_9FIRM</name>
<dbReference type="NCBIfam" id="TIGR00350">
    <property type="entry name" value="lytR_cpsA_psr"/>
    <property type="match status" value="1"/>
</dbReference>
<feature type="domain" description="Cell envelope-related transcriptional attenuator" evidence="2">
    <location>
        <begin position="86"/>
        <end position="232"/>
    </location>
</feature>
<protein>
    <submittedName>
        <fullName evidence="3">LytR family transcriptional regulator</fullName>
    </submittedName>
</protein>
<proteinExistence type="inferred from homology"/>
<evidence type="ECO:0000256" key="1">
    <source>
        <dbReference type="ARBA" id="ARBA00006068"/>
    </source>
</evidence>
<dbReference type="Proteomes" id="UP000242972">
    <property type="component" value="Unassembled WGS sequence"/>
</dbReference>
<gene>
    <name evidence="3" type="ORF">C7B46_04000</name>
</gene>
<sequence>MPERSGAMRRFRWGRFLALLAAIVVIGGGIAAYLGYRAIQPAAVETSRVLKKNPPGFQNRITILLLGNALSIINNKDQTNPYVRDRTDTMMLVSVNPKTDQASVLSIPRDSLVNIPGVGETKINEANYFGGPKLAVKMVEQTLHVPVDYYMETTMWNFEKIINTLGGLTVDVTQPMHYGGVGNPLDINLNPGVQKLNGQQVLEYVRFRAEPLGDISRIQQQQYIVKLILKKVLTPSQIYKLPEIITMLRQDIVHTNLTLPQMLSLGLIATHIQLSAVRYATLPGHPVVRTDPVLKIPLDYWVLDQRLMHMMVDEIVLEKPLTAADRHNVHIIIKAGTGSMQPADQVAAWLKAKGFTVLAIDWSNRHNHVHNEILDFTGDKYLVARIQSALGPASATKITESPYHDYPGLDMIITVGSDLKLNSKIQP</sequence>
<comment type="similarity">
    <text evidence="1">Belongs to the LytR/CpsA/Psr (LCP) family.</text>
</comment>
<dbReference type="PANTHER" id="PTHR33392:SF6">
    <property type="entry name" value="POLYISOPRENYL-TEICHOIC ACID--PEPTIDOGLYCAN TEICHOIC ACID TRANSFERASE TAGU"/>
    <property type="match status" value="1"/>
</dbReference>
<organism evidence="3 4">
    <name type="scientific">Sulfobacillus benefaciens</name>
    <dbReference type="NCBI Taxonomy" id="453960"/>
    <lineage>
        <taxon>Bacteria</taxon>
        <taxon>Bacillati</taxon>
        <taxon>Bacillota</taxon>
        <taxon>Clostridia</taxon>
        <taxon>Eubacteriales</taxon>
        <taxon>Clostridiales Family XVII. Incertae Sedis</taxon>
        <taxon>Sulfobacillus</taxon>
    </lineage>
</organism>
<accession>A0A2T2XJT3</accession>
<evidence type="ECO:0000313" key="3">
    <source>
        <dbReference type="EMBL" id="PSR34753.1"/>
    </source>
</evidence>